<dbReference type="InParanoid" id="A0A194XEC1"/>
<name>A0A194XEC1_MOLSC</name>
<accession>A0A194XEC1</accession>
<keyword evidence="3" id="KW-1185">Reference proteome</keyword>
<feature type="domain" description="2EXR" evidence="1">
    <location>
        <begin position="265"/>
        <end position="371"/>
    </location>
</feature>
<dbReference type="GeneID" id="28822708"/>
<protein>
    <recommendedName>
        <fullName evidence="1">2EXR domain-containing protein</fullName>
    </recommendedName>
</protein>
<evidence type="ECO:0000313" key="2">
    <source>
        <dbReference type="EMBL" id="KUJ18491.1"/>
    </source>
</evidence>
<sequence>MGLPRTFFRFEELPILVQLQIWNDVIYGRSPGWLNAKANISLRVRMQPYLNNQNRLSFVFAAARPNSAHLDALMNTSSEAQAMVLRRFPDSIRLGNGRVLRFRASSDRIVLDPATLFALFMYMTPRSIRGSRSRPQAINYGPTIRNRSMRGFGQIQRIGITPLNRVPNNAEGLGLLLDNLLTGVLQAGLVRSAVTMAVPRDEPTARTLFEQTLRDFQVTLNQADSEFMETAIRELLIDWTEFWDNGTNPGAITDRLTSTAIPPRFALFQNLPPELRSTILFMAAGLDPDAHRIVLRSTMTPSLSRGAGITTVRCDVRVFQPGYPLGTERDARIVSQINQESRQTFTQRYPNALRIGNVFRRIYFHPQRDHIFVDLDSLFALSQWVRGADAVWMAQHVSGFENVQRFVVPHPNPMALDGLVLNPSLGMLIGLMPAGAVQGENSGLPLINGRQAGVHAAILNINRALLALGDIMNDFAFSRVYAIEWLSLAIDAFFATT</sequence>
<dbReference type="AlphaFoldDB" id="A0A194XEC1"/>
<reference evidence="2 3" key="1">
    <citation type="submission" date="2015-10" db="EMBL/GenBank/DDBJ databases">
        <title>Full genome of DAOMC 229536 Phialocephala scopiformis, a fungal endophyte of spruce producing the potent anti-insectan compound rugulosin.</title>
        <authorList>
            <consortium name="DOE Joint Genome Institute"/>
            <person name="Walker A.K."/>
            <person name="Frasz S.L."/>
            <person name="Seifert K.A."/>
            <person name="Miller J.D."/>
            <person name="Mondo S.J."/>
            <person name="Labutti K."/>
            <person name="Lipzen A."/>
            <person name="Dockter R."/>
            <person name="Kennedy M."/>
            <person name="Grigoriev I.V."/>
            <person name="Spatafora J.W."/>
        </authorList>
    </citation>
    <scope>NUCLEOTIDE SEQUENCE [LARGE SCALE GENOMIC DNA]</scope>
    <source>
        <strain evidence="2 3">CBS 120377</strain>
    </source>
</reference>
<dbReference type="Proteomes" id="UP000070700">
    <property type="component" value="Unassembled WGS sequence"/>
</dbReference>
<gene>
    <name evidence="2" type="ORF">LY89DRAFT_667581</name>
</gene>
<dbReference type="EMBL" id="KQ947412">
    <property type="protein sequence ID" value="KUJ18491.1"/>
    <property type="molecule type" value="Genomic_DNA"/>
</dbReference>
<proteinExistence type="predicted"/>
<dbReference type="KEGG" id="psco:LY89DRAFT_667581"/>
<dbReference type="RefSeq" id="XP_018072846.1">
    <property type="nucleotide sequence ID" value="XM_018212982.1"/>
</dbReference>
<evidence type="ECO:0000259" key="1">
    <source>
        <dbReference type="Pfam" id="PF20150"/>
    </source>
</evidence>
<dbReference type="OrthoDB" id="3558826at2759"/>
<organism evidence="2 3">
    <name type="scientific">Mollisia scopiformis</name>
    <name type="common">Conifer needle endophyte fungus</name>
    <name type="synonym">Phialocephala scopiformis</name>
    <dbReference type="NCBI Taxonomy" id="149040"/>
    <lineage>
        <taxon>Eukaryota</taxon>
        <taxon>Fungi</taxon>
        <taxon>Dikarya</taxon>
        <taxon>Ascomycota</taxon>
        <taxon>Pezizomycotina</taxon>
        <taxon>Leotiomycetes</taxon>
        <taxon>Helotiales</taxon>
        <taxon>Mollisiaceae</taxon>
        <taxon>Mollisia</taxon>
    </lineage>
</organism>
<evidence type="ECO:0000313" key="3">
    <source>
        <dbReference type="Proteomes" id="UP000070700"/>
    </source>
</evidence>
<dbReference type="Pfam" id="PF20150">
    <property type="entry name" value="2EXR"/>
    <property type="match status" value="1"/>
</dbReference>
<dbReference type="InterPro" id="IPR045518">
    <property type="entry name" value="2EXR"/>
</dbReference>